<keyword evidence="1" id="KW-0812">Transmembrane</keyword>
<evidence type="ECO:0000313" key="4">
    <source>
        <dbReference type="Proteomes" id="UP000060345"/>
    </source>
</evidence>
<dbReference type="eggNOG" id="ENOG50321UV">
    <property type="taxonomic scope" value="Bacteria"/>
</dbReference>
<feature type="transmembrane region" description="Helical" evidence="1">
    <location>
        <begin position="144"/>
        <end position="163"/>
    </location>
</feature>
<protein>
    <submittedName>
        <fullName evidence="3">DUF4271 domain-containing protein</fullName>
    </submittedName>
</protein>
<reference evidence="2 4" key="1">
    <citation type="submission" date="2015-07" db="EMBL/GenBank/DDBJ databases">
        <authorList>
            <person name="Noorani M."/>
        </authorList>
    </citation>
    <scope>NUCLEOTIDE SEQUENCE [LARGE SCALE GENOMIC DNA]</scope>
    <source>
        <strain evidence="2 4">W1435</strain>
    </source>
</reference>
<evidence type="ECO:0000313" key="3">
    <source>
        <dbReference type="EMBL" id="QUB87204.1"/>
    </source>
</evidence>
<dbReference type="AlphaFoldDB" id="A0A0K1NLL5"/>
<name>A0A0K1NLL5_9BACT</name>
<keyword evidence="1" id="KW-0472">Membrane</keyword>
<dbReference type="Proteomes" id="UP000682005">
    <property type="component" value="Chromosome 1"/>
</dbReference>
<feature type="transmembrane region" description="Helical" evidence="1">
    <location>
        <begin position="248"/>
        <end position="268"/>
    </location>
</feature>
<evidence type="ECO:0000313" key="5">
    <source>
        <dbReference type="Proteomes" id="UP000682005"/>
    </source>
</evidence>
<feature type="transmembrane region" description="Helical" evidence="1">
    <location>
        <begin position="280"/>
        <end position="301"/>
    </location>
</feature>
<reference evidence="3 5" key="2">
    <citation type="submission" date="2021-03" db="EMBL/GenBank/DDBJ databases">
        <title>Human Oral Microbial Genomes.</title>
        <authorList>
            <person name="Johnston C.D."/>
            <person name="Chen T."/>
            <person name="Dewhirst F.E."/>
        </authorList>
    </citation>
    <scope>NUCLEOTIDE SEQUENCE [LARGE SCALE GENOMIC DNA]</scope>
    <source>
        <strain evidence="3 5">W1435</strain>
    </source>
</reference>
<dbReference type="RefSeq" id="WP_050696185.1">
    <property type="nucleotide sequence ID" value="NZ_CP012074.1"/>
</dbReference>
<sequence length="310" mass="35023">MPTTDSIARPSLLLKSTLAAGQKADADSVARAGQATDSSILLRPKKQKTFQLTDFKFAEEGYFKGNKYFKLGRGNGHADGVSGVLAPYAVSNDNTITALLLGCFVMAMVAFSVSHNFIERQIKSFFRISRSKDSMTETDTEVRFQIFLILQTSLLGSILYYFFAHDSGSGRLESDSQIGMIGCFFGIFAGYFLFKYVVYGFVNWVFFDRKNNGRWRRSWLFLSSLEGVLLFPAVLLLVYFSLSLNAALIYTLIVMLFIKMLAFYKGYTIFFKRIGASLQIILYFCALELMPLMVLWGVLLITDNYLIINF</sequence>
<gene>
    <name evidence="2" type="ORF">ADJ77_07220</name>
    <name evidence="3" type="ORF">J5A51_06915</name>
</gene>
<dbReference type="Proteomes" id="UP000060345">
    <property type="component" value="Chromosome 1"/>
</dbReference>
<dbReference type="Pfam" id="PF14093">
    <property type="entry name" value="DUF4271"/>
    <property type="match status" value="1"/>
</dbReference>
<organism evidence="2 4">
    <name type="scientific">Prevotella fusca JCM 17724</name>
    <dbReference type="NCBI Taxonomy" id="1236517"/>
    <lineage>
        <taxon>Bacteria</taxon>
        <taxon>Pseudomonadati</taxon>
        <taxon>Bacteroidota</taxon>
        <taxon>Bacteroidia</taxon>
        <taxon>Bacteroidales</taxon>
        <taxon>Prevotellaceae</taxon>
        <taxon>Prevotella</taxon>
    </lineage>
</organism>
<feature type="transmembrane region" description="Helical" evidence="1">
    <location>
        <begin position="178"/>
        <end position="207"/>
    </location>
</feature>
<dbReference type="EMBL" id="CP072370">
    <property type="protein sequence ID" value="QUB87204.1"/>
    <property type="molecule type" value="Genomic_DNA"/>
</dbReference>
<accession>A0A0K1NLL5</accession>
<feature type="transmembrane region" description="Helical" evidence="1">
    <location>
        <begin position="219"/>
        <end position="242"/>
    </location>
</feature>
<keyword evidence="5" id="KW-1185">Reference proteome</keyword>
<evidence type="ECO:0000313" key="2">
    <source>
        <dbReference type="EMBL" id="AKU69561.1"/>
    </source>
</evidence>
<proteinExistence type="predicted"/>
<dbReference type="STRING" id="1236517.ADJ77_07220"/>
<dbReference type="EMBL" id="CP012074">
    <property type="protein sequence ID" value="AKU69561.1"/>
    <property type="molecule type" value="Genomic_DNA"/>
</dbReference>
<dbReference type="InterPro" id="IPR025367">
    <property type="entry name" value="DUF4271"/>
</dbReference>
<evidence type="ECO:0000256" key="1">
    <source>
        <dbReference type="SAM" id="Phobius"/>
    </source>
</evidence>
<keyword evidence="1" id="KW-1133">Transmembrane helix</keyword>
<feature type="transmembrane region" description="Helical" evidence="1">
    <location>
        <begin position="96"/>
        <end position="118"/>
    </location>
</feature>
<dbReference type="KEGG" id="pfus:ADJ77_07220"/>